<comment type="subcellular location">
    <subcellularLocation>
        <location evidence="1">Membrane</location>
        <topology evidence="1">Multi-pass membrane protein</topology>
    </subcellularLocation>
</comment>
<evidence type="ECO:0000313" key="9">
    <source>
        <dbReference type="Proteomes" id="UP000273326"/>
    </source>
</evidence>
<organism evidence="8 9">
    <name type="scientific">Jeotgalibaca ciconiae</name>
    <dbReference type="NCBI Taxonomy" id="2496265"/>
    <lineage>
        <taxon>Bacteria</taxon>
        <taxon>Bacillati</taxon>
        <taxon>Bacillota</taxon>
        <taxon>Bacilli</taxon>
        <taxon>Lactobacillales</taxon>
        <taxon>Carnobacteriaceae</taxon>
        <taxon>Jeotgalibaca</taxon>
    </lineage>
</organism>
<keyword evidence="8" id="KW-0808">Transferase</keyword>
<evidence type="ECO:0000256" key="5">
    <source>
        <dbReference type="SAM" id="Phobius"/>
    </source>
</evidence>
<dbReference type="CDD" id="cd04179">
    <property type="entry name" value="DPM_DPG-synthase_like"/>
    <property type="match status" value="1"/>
</dbReference>
<evidence type="ECO:0000259" key="6">
    <source>
        <dbReference type="Pfam" id="PF00535"/>
    </source>
</evidence>
<feature type="transmembrane region" description="Helical" evidence="5">
    <location>
        <begin position="302"/>
        <end position="323"/>
    </location>
</feature>
<gene>
    <name evidence="8" type="ORF">EJN90_10025</name>
</gene>
<evidence type="ECO:0000256" key="3">
    <source>
        <dbReference type="ARBA" id="ARBA00022989"/>
    </source>
</evidence>
<protein>
    <submittedName>
        <fullName evidence="8">Glycosyltransferase</fullName>
    </submittedName>
</protein>
<dbReference type="Proteomes" id="UP000273326">
    <property type="component" value="Chromosome"/>
</dbReference>
<evidence type="ECO:0000313" key="8">
    <source>
        <dbReference type="EMBL" id="AZP04949.1"/>
    </source>
</evidence>
<feature type="domain" description="GtrA/DPMS transmembrane" evidence="7">
    <location>
        <begin position="233"/>
        <end position="352"/>
    </location>
</feature>
<dbReference type="KEGG" id="jeh:EJN90_10025"/>
<dbReference type="InterPro" id="IPR007267">
    <property type="entry name" value="GtrA_DPMS_TM"/>
</dbReference>
<evidence type="ECO:0000256" key="2">
    <source>
        <dbReference type="ARBA" id="ARBA00022692"/>
    </source>
</evidence>
<keyword evidence="2 5" id="KW-0812">Transmembrane</keyword>
<dbReference type="PANTHER" id="PTHR10859">
    <property type="entry name" value="GLYCOSYL TRANSFERASE"/>
    <property type="match status" value="1"/>
</dbReference>
<dbReference type="Gene3D" id="3.90.550.10">
    <property type="entry name" value="Spore Coat Polysaccharide Biosynthesis Protein SpsA, Chain A"/>
    <property type="match status" value="1"/>
</dbReference>
<keyword evidence="3 5" id="KW-1133">Transmembrane helix</keyword>
<dbReference type="GO" id="GO:0016740">
    <property type="term" value="F:transferase activity"/>
    <property type="evidence" value="ECO:0007669"/>
    <property type="project" value="UniProtKB-KW"/>
</dbReference>
<dbReference type="GO" id="GO:0016020">
    <property type="term" value="C:membrane"/>
    <property type="evidence" value="ECO:0007669"/>
    <property type="project" value="UniProtKB-SubCell"/>
</dbReference>
<dbReference type="Pfam" id="PF04138">
    <property type="entry name" value="GtrA_DPMS_TM"/>
    <property type="match status" value="1"/>
</dbReference>
<dbReference type="SUPFAM" id="SSF53448">
    <property type="entry name" value="Nucleotide-diphospho-sugar transferases"/>
    <property type="match status" value="1"/>
</dbReference>
<name>A0A3Q9BL46_9LACT</name>
<dbReference type="GO" id="GO:0006487">
    <property type="term" value="P:protein N-linked glycosylation"/>
    <property type="evidence" value="ECO:0007669"/>
    <property type="project" value="TreeGrafter"/>
</dbReference>
<dbReference type="InterPro" id="IPR029044">
    <property type="entry name" value="Nucleotide-diphossugar_trans"/>
</dbReference>
<keyword evidence="4 5" id="KW-0472">Membrane</keyword>
<dbReference type="InterPro" id="IPR001173">
    <property type="entry name" value="Glyco_trans_2-like"/>
</dbReference>
<reference evidence="9" key="1">
    <citation type="submission" date="2018-12" db="EMBL/GenBank/DDBJ databases">
        <title>Complete genome sequencing of Jeotgalibaca sp. H21T32.</title>
        <authorList>
            <person name="Bae J.-W."/>
            <person name="Lee S.-Y."/>
        </authorList>
    </citation>
    <scope>NUCLEOTIDE SEQUENCE [LARGE SCALE GENOMIC DNA]</scope>
    <source>
        <strain evidence="9">H21T32</strain>
    </source>
</reference>
<dbReference type="PANTHER" id="PTHR10859:SF114">
    <property type="entry name" value="DOLICHOL-PHOSPHATE MANNOSYLTRANSFERASE"/>
    <property type="match status" value="1"/>
</dbReference>
<feature type="domain" description="Glycosyltransferase 2-like" evidence="6">
    <location>
        <begin position="6"/>
        <end position="157"/>
    </location>
</feature>
<dbReference type="GO" id="GO:0000271">
    <property type="term" value="P:polysaccharide biosynthetic process"/>
    <property type="evidence" value="ECO:0007669"/>
    <property type="project" value="InterPro"/>
</dbReference>
<keyword evidence="9" id="KW-1185">Reference proteome</keyword>
<evidence type="ECO:0000259" key="7">
    <source>
        <dbReference type="Pfam" id="PF04138"/>
    </source>
</evidence>
<sequence>MKKTLIVIPALNPKPSFISYVEELIQAGFKNILVINDGSDSKYDSIYNQINDKEECTVYKHAVNLGKGRALKNSINYFLNLPDYREYTGIITVDSDGQHTVGDVVQLDKAMLLDSNKIYFGSRDFNEEDIPFKSRLGNKLTTFLFWMLYGKKIRDTQTGLRGIPTSFVSSFIGLKGERFQYEMNVLIEAVYKNIEIEEISIKTLYFDDNSETHFHPIKDSLQIMGQLFGTFLKYVFSSVSSFVIDILLFHIFVLLFGNLAAGVRILVATVLSRVGSSAFNFYMNKNVVFENSSRDSALIVKYFSLVLIQMLLSWFFVMTLFKILQLSETFIKIIVDSILFLFSYRIQKMYVFKKR</sequence>
<feature type="transmembrane region" description="Helical" evidence="5">
    <location>
        <begin position="329"/>
        <end position="346"/>
    </location>
</feature>
<dbReference type="AlphaFoldDB" id="A0A3Q9BL46"/>
<dbReference type="EMBL" id="CP034465">
    <property type="protein sequence ID" value="AZP04949.1"/>
    <property type="molecule type" value="Genomic_DNA"/>
</dbReference>
<dbReference type="OrthoDB" id="9810303at2"/>
<feature type="transmembrane region" description="Helical" evidence="5">
    <location>
        <begin position="234"/>
        <end position="256"/>
    </location>
</feature>
<evidence type="ECO:0000256" key="1">
    <source>
        <dbReference type="ARBA" id="ARBA00004141"/>
    </source>
</evidence>
<evidence type="ECO:0000256" key="4">
    <source>
        <dbReference type="ARBA" id="ARBA00023136"/>
    </source>
</evidence>
<dbReference type="RefSeq" id="WP_126110850.1">
    <property type="nucleotide sequence ID" value="NZ_CP034465.1"/>
</dbReference>
<feature type="transmembrane region" description="Helical" evidence="5">
    <location>
        <begin position="262"/>
        <end position="282"/>
    </location>
</feature>
<proteinExistence type="predicted"/>
<dbReference type="Pfam" id="PF00535">
    <property type="entry name" value="Glycos_transf_2"/>
    <property type="match status" value="1"/>
</dbReference>
<accession>A0A3Q9BL46</accession>